<reference evidence="1" key="1">
    <citation type="submission" date="2020-08" db="EMBL/GenBank/DDBJ databases">
        <title>Multicomponent nature underlies the extraordinary mechanical properties of spider dragline silk.</title>
        <authorList>
            <person name="Kono N."/>
            <person name="Nakamura H."/>
            <person name="Mori M."/>
            <person name="Yoshida Y."/>
            <person name="Ohtoshi R."/>
            <person name="Malay A.D."/>
            <person name="Moran D.A.P."/>
            <person name="Tomita M."/>
            <person name="Numata K."/>
            <person name="Arakawa K."/>
        </authorList>
    </citation>
    <scope>NUCLEOTIDE SEQUENCE</scope>
</reference>
<evidence type="ECO:0000313" key="2">
    <source>
        <dbReference type="Proteomes" id="UP000887159"/>
    </source>
</evidence>
<proteinExistence type="predicted"/>
<comment type="caution">
    <text evidence="1">The sequence shown here is derived from an EMBL/GenBank/DDBJ whole genome shotgun (WGS) entry which is preliminary data.</text>
</comment>
<dbReference type="EMBL" id="BMAU01021053">
    <property type="protein sequence ID" value="GFX88529.1"/>
    <property type="molecule type" value="Genomic_DNA"/>
</dbReference>
<organism evidence="1 2">
    <name type="scientific">Trichonephila clavipes</name>
    <name type="common">Golden silk orbweaver</name>
    <name type="synonym">Nephila clavipes</name>
    <dbReference type="NCBI Taxonomy" id="2585209"/>
    <lineage>
        <taxon>Eukaryota</taxon>
        <taxon>Metazoa</taxon>
        <taxon>Ecdysozoa</taxon>
        <taxon>Arthropoda</taxon>
        <taxon>Chelicerata</taxon>
        <taxon>Arachnida</taxon>
        <taxon>Araneae</taxon>
        <taxon>Araneomorphae</taxon>
        <taxon>Entelegynae</taxon>
        <taxon>Araneoidea</taxon>
        <taxon>Nephilidae</taxon>
        <taxon>Trichonephila</taxon>
    </lineage>
</organism>
<name>A0A8X6V0D8_TRICX</name>
<dbReference type="AlphaFoldDB" id="A0A8X6V0D8"/>
<evidence type="ECO:0000313" key="1">
    <source>
        <dbReference type="EMBL" id="GFX88529.1"/>
    </source>
</evidence>
<dbReference type="Proteomes" id="UP000887159">
    <property type="component" value="Unassembled WGS sequence"/>
</dbReference>
<keyword evidence="2" id="KW-1185">Reference proteome</keyword>
<sequence length="83" mass="9566">MYLNKLKKYELKIIAEELNLNVPEGAKIADLKSLTVNSDVYKKDKELVESAIDYALAEVKNKRLDTETKLESERIKIAQLQKQ</sequence>
<accession>A0A8X6V0D8</accession>
<gene>
    <name evidence="1" type="ORF">TNCV_2659401</name>
</gene>
<protein>
    <submittedName>
        <fullName evidence="1">Uncharacterized protein</fullName>
    </submittedName>
</protein>